<dbReference type="PANTHER" id="PTHR36848:SF2">
    <property type="entry name" value="SECRETED PROTEIN"/>
    <property type="match status" value="1"/>
</dbReference>
<gene>
    <name evidence="2" type="ORF">Poly41_28410</name>
</gene>
<evidence type="ECO:0008006" key="4">
    <source>
        <dbReference type="Google" id="ProtNLM"/>
    </source>
</evidence>
<evidence type="ECO:0000313" key="3">
    <source>
        <dbReference type="Proteomes" id="UP000319143"/>
    </source>
</evidence>
<proteinExistence type="predicted"/>
<dbReference type="PANTHER" id="PTHR36848">
    <property type="entry name" value="DNA-BINDING PROTEIN (PUTATIVE SECRETED PROTEIN)-RELATED"/>
    <property type="match status" value="1"/>
</dbReference>
<reference evidence="2 3" key="1">
    <citation type="submission" date="2019-02" db="EMBL/GenBank/DDBJ databases">
        <title>Deep-cultivation of Planctomycetes and their phenomic and genomic characterization uncovers novel biology.</title>
        <authorList>
            <person name="Wiegand S."/>
            <person name="Jogler M."/>
            <person name="Boedeker C."/>
            <person name="Pinto D."/>
            <person name="Vollmers J."/>
            <person name="Rivas-Marin E."/>
            <person name="Kohn T."/>
            <person name="Peeters S.H."/>
            <person name="Heuer A."/>
            <person name="Rast P."/>
            <person name="Oberbeckmann S."/>
            <person name="Bunk B."/>
            <person name="Jeske O."/>
            <person name="Meyerdierks A."/>
            <person name="Storesund J.E."/>
            <person name="Kallscheuer N."/>
            <person name="Luecker S."/>
            <person name="Lage O.M."/>
            <person name="Pohl T."/>
            <person name="Merkel B.J."/>
            <person name="Hornburger P."/>
            <person name="Mueller R.-W."/>
            <person name="Bruemmer F."/>
            <person name="Labrenz M."/>
            <person name="Spormann A.M."/>
            <person name="Op Den Camp H."/>
            <person name="Overmann J."/>
            <person name="Amann R."/>
            <person name="Jetten M.S.M."/>
            <person name="Mascher T."/>
            <person name="Medema M.H."/>
            <person name="Devos D.P."/>
            <person name="Kaster A.-K."/>
            <person name="Ovreas L."/>
            <person name="Rohde M."/>
            <person name="Galperin M.Y."/>
            <person name="Jogler C."/>
        </authorList>
    </citation>
    <scope>NUCLEOTIDE SEQUENCE [LARGE SCALE GENOMIC DNA]</scope>
    <source>
        <strain evidence="2 3">Poly41</strain>
    </source>
</reference>
<name>A0A5C6DQ56_9BACT</name>
<dbReference type="OrthoDB" id="9761519at2"/>
<evidence type="ECO:0000256" key="1">
    <source>
        <dbReference type="SAM" id="SignalP"/>
    </source>
</evidence>
<keyword evidence="3" id="KW-1185">Reference proteome</keyword>
<dbReference type="Gene3D" id="2.60.120.260">
    <property type="entry name" value="Galactose-binding domain-like"/>
    <property type="match status" value="1"/>
</dbReference>
<comment type="caution">
    <text evidence="2">The sequence shown here is derived from an EMBL/GenBank/DDBJ whole genome shotgun (WGS) entry which is preliminary data.</text>
</comment>
<evidence type="ECO:0000313" key="2">
    <source>
        <dbReference type="EMBL" id="TWU38365.1"/>
    </source>
</evidence>
<dbReference type="SUPFAM" id="SSF49785">
    <property type="entry name" value="Galactose-binding domain-like"/>
    <property type="match status" value="2"/>
</dbReference>
<dbReference type="EMBL" id="SJPV01000004">
    <property type="protein sequence ID" value="TWU38365.1"/>
    <property type="molecule type" value="Genomic_DNA"/>
</dbReference>
<feature type="signal peptide" evidence="1">
    <location>
        <begin position="1"/>
        <end position="21"/>
    </location>
</feature>
<sequence length="1029" mass="115187" precursor="true">MTMMRAMISILVLQSALSVFGADDPLERQFRELPMEARRLTGPLFWMHGDDNETPQRLEAYVEKVAEGGNGCFTAESRPHSDWLGPRWYKDLDVCLQKAKQLDLKMWIFDEKWWPSQSIGGTVPPRYAAKTLVAEAVDITGPMVFEADGYNGERYIAAVAGRRNAKQEIEGESLLDLAPFITDGKLTWNAPAGNWKMIKFTHQQAPGLGQRGGKELSVDGASRDCTDWFLQTVYQPHYDHFKGDFGKAIPGFFYDEPETKGDWGSELNVILHEWGVDWKKAYVAYKFKLAGDDDLAARYQYMEAIAEAWGRVMYGGMTQWCHEHDVVSIGHFMEQGYLYLRPDYCAGDMMRLQKYSDMGGIDLVVRQMYPGQRPHDIYQTPKLGSSISHVYGKQDDVAMCEIFGGYNQVLTYPQMKWLTDQHQIRGINFMIPHSFNPKAPNDRDYPPYFYNDGQEPRWPLYRVYADYTSRLSLMLTGGRHVCPVAILFSGNAKRVGNYVTPEDMTTVLQDALYDCDWLPFEAFEADATLDGKHVNLHQERYQVLIVPPTEVIPYATLAKAKAFFDQGGVVIGYGQLPTKSGSVGQPSSEIMKLRRAIWGSDTQPGTTACRTNDAGGRSYFLPEKPDVNSISAALHQDAGIPPVVEVLEGETNNWLHVLHRVKEGKDVFLICNQDHQNEAKTFRLKVTADGFPEVWDAMRNDITSVAFKRTGKTVEFPLRLEPMESILLVFHPDRRVLPARIEGDLLRSGTPIVVKSDSAPVSKKAEAKENLNWLAASSWVWFPEANPPAATRYFRKALTLPESGKIRRAVFTLTADNFFALYVNGQEAGKSQGDIDNWRSWKKIDVTPYLKPGANLVAISAVNGGTDPNPAGILGRLLVEFENGEAVSVLVDESWKTTKEKQSGWETTALDDRGWLAAAPVASYGEGPWGRFAGAKANLVVATPFSGTCDVPGGVDLSTARVFLEMDELRQAEEAARVTVNGQYAGGVIGRPYRLDVTRYLQHGENKVLIEPFSPNSVHLVVRGKKEAK</sequence>
<dbReference type="Proteomes" id="UP000319143">
    <property type="component" value="Unassembled WGS sequence"/>
</dbReference>
<accession>A0A5C6DQ56</accession>
<dbReference type="InterPro" id="IPR053161">
    <property type="entry name" value="Ulvan_degrading_GH"/>
</dbReference>
<dbReference type="RefSeq" id="WP_146526684.1">
    <property type="nucleotide sequence ID" value="NZ_SJPV01000004.1"/>
</dbReference>
<dbReference type="Pfam" id="PF17132">
    <property type="entry name" value="Glyco_hydro_106"/>
    <property type="match status" value="1"/>
</dbReference>
<dbReference type="InterPro" id="IPR008979">
    <property type="entry name" value="Galactose-bd-like_sf"/>
</dbReference>
<feature type="chain" id="PRO_5022711252" description="Glycosyl hydrolases family 2, sugar binding domain" evidence="1">
    <location>
        <begin position="22"/>
        <end position="1029"/>
    </location>
</feature>
<keyword evidence="1" id="KW-0732">Signal</keyword>
<dbReference type="AlphaFoldDB" id="A0A5C6DQ56"/>
<protein>
    <recommendedName>
        <fullName evidence="4">Glycosyl hydrolases family 2, sugar binding domain</fullName>
    </recommendedName>
</protein>
<organism evidence="2 3">
    <name type="scientific">Novipirellula artificiosorum</name>
    <dbReference type="NCBI Taxonomy" id="2528016"/>
    <lineage>
        <taxon>Bacteria</taxon>
        <taxon>Pseudomonadati</taxon>
        <taxon>Planctomycetota</taxon>
        <taxon>Planctomycetia</taxon>
        <taxon>Pirellulales</taxon>
        <taxon>Pirellulaceae</taxon>
        <taxon>Novipirellula</taxon>
    </lineage>
</organism>